<protein>
    <recommendedName>
        <fullName evidence="10">NAD(P)(+)--arginine ADP-ribosyltransferase</fullName>
        <ecNumber evidence="10">2.4.2.31</ecNumber>
    </recommendedName>
    <alternativeName>
        <fullName evidence="10">Mono(ADP-ribosyl)transferase</fullName>
    </alternativeName>
</protein>
<dbReference type="AlphaFoldDB" id="A0A9L0RES2"/>
<dbReference type="PROSITE" id="PS01291">
    <property type="entry name" value="ART"/>
    <property type="match status" value="1"/>
</dbReference>
<feature type="chain" id="PRO_5040529410" description="NAD(P)(+)--arginine ADP-ribosyltransferase" evidence="10">
    <location>
        <begin position="25"/>
        <end position="300"/>
    </location>
</feature>
<evidence type="ECO:0000256" key="6">
    <source>
        <dbReference type="ARBA" id="ARBA00022857"/>
    </source>
</evidence>
<dbReference type="PRINTS" id="PR00970">
    <property type="entry name" value="RIBTRNSFRASE"/>
</dbReference>
<dbReference type="InterPro" id="IPR050999">
    <property type="entry name" value="ADP-ribosyltransferase_ARG"/>
</dbReference>
<dbReference type="Pfam" id="PF01129">
    <property type="entry name" value="ART"/>
    <property type="match status" value="1"/>
</dbReference>
<proteinExistence type="inferred from homology"/>
<keyword evidence="8" id="KW-1015">Disulfide bond</keyword>
<reference evidence="11 12" key="1">
    <citation type="journal article" date="2009" name="Science">
        <title>Genome sequence, comparative analysis, and population genetics of the domestic horse.</title>
        <authorList>
            <consortium name="Broad Institute Genome Sequencing Platform"/>
            <consortium name="Broad Institute Whole Genome Assembly Team"/>
            <person name="Wade C.M."/>
            <person name="Giulotto E."/>
            <person name="Sigurdsson S."/>
            <person name="Zoli M."/>
            <person name="Gnerre S."/>
            <person name="Imsland F."/>
            <person name="Lear T.L."/>
            <person name="Adelson D.L."/>
            <person name="Bailey E."/>
            <person name="Bellone R.R."/>
            <person name="Bloecker H."/>
            <person name="Distl O."/>
            <person name="Edgar R.C."/>
            <person name="Garber M."/>
            <person name="Leeb T."/>
            <person name="Mauceli E."/>
            <person name="MacLeod J.N."/>
            <person name="Penedo M.C.T."/>
            <person name="Raison J.M."/>
            <person name="Sharpe T."/>
            <person name="Vogel J."/>
            <person name="Andersson L."/>
            <person name="Antczak D.F."/>
            <person name="Biagi T."/>
            <person name="Binns M.M."/>
            <person name="Chowdhary B.P."/>
            <person name="Coleman S.J."/>
            <person name="Della Valle G."/>
            <person name="Fryc S."/>
            <person name="Guerin G."/>
            <person name="Hasegawa T."/>
            <person name="Hill E.W."/>
            <person name="Jurka J."/>
            <person name="Kiialainen A."/>
            <person name="Lindgren G."/>
            <person name="Liu J."/>
            <person name="Magnani E."/>
            <person name="Mickelson J.R."/>
            <person name="Murray J."/>
            <person name="Nergadze S.G."/>
            <person name="Onofrio R."/>
            <person name="Pedroni S."/>
            <person name="Piras M.F."/>
            <person name="Raudsepp T."/>
            <person name="Rocchi M."/>
            <person name="Roeed K.H."/>
            <person name="Ryder O.A."/>
            <person name="Searle S."/>
            <person name="Skow L."/>
            <person name="Swinburne J.E."/>
            <person name="Syvaenen A.C."/>
            <person name="Tozaki T."/>
            <person name="Valberg S.J."/>
            <person name="Vaudin M."/>
            <person name="White J.R."/>
            <person name="Zody M.C."/>
            <person name="Lander E.S."/>
            <person name="Lindblad-Toh K."/>
        </authorList>
    </citation>
    <scope>NUCLEOTIDE SEQUENCE [LARGE SCALE GENOMIC DNA]</scope>
    <source>
        <strain evidence="11 12">Thoroughbred</strain>
    </source>
</reference>
<dbReference type="PANTHER" id="PTHR10339">
    <property type="entry name" value="ADP-RIBOSYLTRANSFERASE"/>
    <property type="match status" value="1"/>
</dbReference>
<dbReference type="Gene3D" id="3.90.176.10">
    <property type="entry name" value="Toxin ADP-ribosyltransferase, Chain A, domain 1"/>
    <property type="match status" value="1"/>
</dbReference>
<comment type="similarity">
    <text evidence="1 10">Belongs to the Arg-specific ADP-ribosyltransferase family.</text>
</comment>
<evidence type="ECO:0000256" key="5">
    <source>
        <dbReference type="ARBA" id="ARBA00022729"/>
    </source>
</evidence>
<evidence type="ECO:0000256" key="3">
    <source>
        <dbReference type="ARBA" id="ARBA00022679"/>
    </source>
</evidence>
<evidence type="ECO:0000313" key="11">
    <source>
        <dbReference type="Ensembl" id="ENSECAP00000062464.1"/>
    </source>
</evidence>
<evidence type="ECO:0000256" key="4">
    <source>
        <dbReference type="ARBA" id="ARBA00022695"/>
    </source>
</evidence>
<keyword evidence="6 10" id="KW-0521">NADP</keyword>
<evidence type="ECO:0000256" key="8">
    <source>
        <dbReference type="ARBA" id="ARBA00023157"/>
    </source>
</evidence>
<evidence type="ECO:0000256" key="1">
    <source>
        <dbReference type="ARBA" id="ARBA00009558"/>
    </source>
</evidence>
<organism evidence="11 12">
    <name type="scientific">Equus caballus</name>
    <name type="common">Horse</name>
    <dbReference type="NCBI Taxonomy" id="9796"/>
    <lineage>
        <taxon>Eukaryota</taxon>
        <taxon>Metazoa</taxon>
        <taxon>Chordata</taxon>
        <taxon>Craniata</taxon>
        <taxon>Vertebrata</taxon>
        <taxon>Euteleostomi</taxon>
        <taxon>Mammalia</taxon>
        <taxon>Eutheria</taxon>
        <taxon>Laurasiatheria</taxon>
        <taxon>Perissodactyla</taxon>
        <taxon>Equidae</taxon>
        <taxon>Equus</taxon>
    </lineage>
</organism>
<sequence>MTSLLAIAVQFLILTPWRIQQVTSWILSTQSSQLDMADNAFDDQYEGCTKEMEKKAPQLLKEEMRMNGLLRSEWEKAEEYWKQNMKKRINYPKQFNDFHGTALVAYTGDIAVEFNRAVREFRQNSLNFHFKAFHYYLTRALQLLSTTECYTVYRGSKTKFYHSKRGSVRFGQFTSSSLDRTVATRDYLGAGGTLFTIRTCSGVDIQAFSTKPHEKEVLIPGYEVYQKVTVQGTNEKRNEILLESPKKMKSTFNCFHISTGNTRVGDNNFARSGRTLPTSQPYPHHLCDNHLFTVWKERKP</sequence>
<keyword evidence="3 10" id="KW-0808">Transferase</keyword>
<comment type="catalytic activity">
    <reaction evidence="9 10">
        <text>L-arginyl-[protein] + NAD(+) = N(omega)-(ADP-D-ribosyl)-L-arginyl-[protein] + nicotinamide + H(+)</text>
        <dbReference type="Rhea" id="RHEA:19149"/>
        <dbReference type="Rhea" id="RHEA-COMP:10532"/>
        <dbReference type="Rhea" id="RHEA-COMP:15087"/>
        <dbReference type="ChEBI" id="CHEBI:15378"/>
        <dbReference type="ChEBI" id="CHEBI:17154"/>
        <dbReference type="ChEBI" id="CHEBI:29965"/>
        <dbReference type="ChEBI" id="CHEBI:57540"/>
        <dbReference type="ChEBI" id="CHEBI:142554"/>
        <dbReference type="EC" id="2.4.2.31"/>
    </reaction>
</comment>
<reference evidence="11" key="3">
    <citation type="submission" date="2025-09" db="UniProtKB">
        <authorList>
            <consortium name="Ensembl"/>
        </authorList>
    </citation>
    <scope>IDENTIFICATION</scope>
    <source>
        <strain evidence="11">Thoroughbred</strain>
    </source>
</reference>
<feature type="signal peptide" evidence="10">
    <location>
        <begin position="1"/>
        <end position="24"/>
    </location>
</feature>
<dbReference type="GO" id="GO:0106274">
    <property type="term" value="F:NAD+-protein-arginine ADP-ribosyltransferase activity"/>
    <property type="evidence" value="ECO:0007669"/>
    <property type="project" value="UniProtKB-EC"/>
</dbReference>
<reference evidence="11" key="2">
    <citation type="submission" date="2025-08" db="UniProtKB">
        <authorList>
            <consortium name="Ensembl"/>
        </authorList>
    </citation>
    <scope>IDENTIFICATION</scope>
    <source>
        <strain evidence="11">Thoroughbred</strain>
    </source>
</reference>
<keyword evidence="12" id="KW-1185">Reference proteome</keyword>
<dbReference type="EC" id="2.4.2.31" evidence="10"/>
<evidence type="ECO:0000256" key="10">
    <source>
        <dbReference type="RuleBase" id="RU361228"/>
    </source>
</evidence>
<dbReference type="Proteomes" id="UP000002281">
    <property type="component" value="Chromosome 7"/>
</dbReference>
<dbReference type="GO" id="GO:0003950">
    <property type="term" value="F:NAD+ poly-ADP-ribosyltransferase activity"/>
    <property type="evidence" value="ECO:0000318"/>
    <property type="project" value="GO_Central"/>
</dbReference>
<dbReference type="GeneTree" id="ENSGT01030000234601"/>
<evidence type="ECO:0000256" key="9">
    <source>
        <dbReference type="ARBA" id="ARBA00047597"/>
    </source>
</evidence>
<dbReference type="PANTHER" id="PTHR10339:SF24">
    <property type="entry name" value="T-CELL ECTO-ADP-RIBOSYLTRANSFERASE 1-RELATED"/>
    <property type="match status" value="1"/>
</dbReference>
<evidence type="ECO:0000256" key="7">
    <source>
        <dbReference type="ARBA" id="ARBA00023027"/>
    </source>
</evidence>
<accession>A0A9L0RES2</accession>
<keyword evidence="5 10" id="KW-0732">Signal</keyword>
<dbReference type="SUPFAM" id="SSF56399">
    <property type="entry name" value="ADP-ribosylation"/>
    <property type="match status" value="1"/>
</dbReference>
<keyword evidence="2 10" id="KW-0328">Glycosyltransferase</keyword>
<dbReference type="Ensembl" id="ENSECAT00000095404.1">
    <property type="protein sequence ID" value="ENSECAP00000062464.1"/>
    <property type="gene ID" value="ENSECAG00000028304.2"/>
</dbReference>
<dbReference type="PROSITE" id="PS51996">
    <property type="entry name" value="TR_MART"/>
    <property type="match status" value="1"/>
</dbReference>
<name>A0A9L0RES2_HORSE</name>
<evidence type="ECO:0000313" key="12">
    <source>
        <dbReference type="Proteomes" id="UP000002281"/>
    </source>
</evidence>
<keyword evidence="7 10" id="KW-0520">NAD</keyword>
<dbReference type="InterPro" id="IPR000768">
    <property type="entry name" value="ART"/>
</dbReference>
<dbReference type="FunFam" id="3.90.176.10:FF:000001">
    <property type="entry name" value="NAD(P)(+)--arginine ADP-ribosyltransferase"/>
    <property type="match status" value="1"/>
</dbReference>
<dbReference type="GO" id="GO:0016779">
    <property type="term" value="F:nucleotidyltransferase activity"/>
    <property type="evidence" value="ECO:0007669"/>
    <property type="project" value="UniProtKB-KW"/>
</dbReference>
<evidence type="ECO:0000256" key="2">
    <source>
        <dbReference type="ARBA" id="ARBA00022676"/>
    </source>
</evidence>
<keyword evidence="4" id="KW-0548">Nucleotidyltransferase</keyword>